<evidence type="ECO:0000256" key="3">
    <source>
        <dbReference type="ARBA" id="ARBA00022448"/>
    </source>
</evidence>
<dbReference type="AlphaFoldDB" id="A0AAV9HLC5"/>
<dbReference type="InterPro" id="IPR001248">
    <property type="entry name" value="Pur-cyt_permease"/>
</dbReference>
<reference evidence="9" key="2">
    <citation type="submission" date="2023-06" db="EMBL/GenBank/DDBJ databases">
        <authorList>
            <consortium name="Lawrence Berkeley National Laboratory"/>
            <person name="Mondo S.J."/>
            <person name="Hensen N."/>
            <person name="Bonometti L."/>
            <person name="Westerberg I."/>
            <person name="Brannstrom I.O."/>
            <person name="Guillou S."/>
            <person name="Cros-Aarteil S."/>
            <person name="Calhoun S."/>
            <person name="Haridas S."/>
            <person name="Kuo A."/>
            <person name="Pangilinan J."/>
            <person name="Riley R."/>
            <person name="Labutti K."/>
            <person name="Andreopoulos B."/>
            <person name="Lipzen A."/>
            <person name="Chen C."/>
            <person name="Yanf M."/>
            <person name="Daum C."/>
            <person name="Ng V."/>
            <person name="Clum A."/>
            <person name="Steindorff A."/>
            <person name="Ohm R."/>
            <person name="Martin F."/>
            <person name="Silar P."/>
            <person name="Natvig D."/>
            <person name="Lalanne C."/>
            <person name="Gautier V."/>
            <person name="Ament-Velasquez S.L."/>
            <person name="Kruys A."/>
            <person name="Hutchinson M.I."/>
            <person name="Powell A.J."/>
            <person name="Barry K."/>
            <person name="Miller A.N."/>
            <person name="Grigoriev I.V."/>
            <person name="Debuchy R."/>
            <person name="Gladieux P."/>
            <person name="Thoren M.H."/>
            <person name="Johannesson H."/>
        </authorList>
    </citation>
    <scope>NUCLEOTIDE SEQUENCE</scope>
    <source>
        <strain evidence="9">PSN324</strain>
    </source>
</reference>
<dbReference type="PIRSF" id="PIRSF002744">
    <property type="entry name" value="Pur-cyt_permease"/>
    <property type="match status" value="1"/>
</dbReference>
<dbReference type="Pfam" id="PF02133">
    <property type="entry name" value="Transp_cyt_pur"/>
    <property type="match status" value="2"/>
</dbReference>
<feature type="transmembrane region" description="Helical" evidence="8">
    <location>
        <begin position="191"/>
        <end position="213"/>
    </location>
</feature>
<comment type="caution">
    <text evidence="9">The sequence shown here is derived from an EMBL/GenBank/DDBJ whole genome shotgun (WGS) entry which is preliminary data.</text>
</comment>
<evidence type="ECO:0000256" key="4">
    <source>
        <dbReference type="ARBA" id="ARBA00022692"/>
    </source>
</evidence>
<dbReference type="GO" id="GO:0000329">
    <property type="term" value="C:fungal-type vacuole membrane"/>
    <property type="evidence" value="ECO:0007669"/>
    <property type="project" value="TreeGrafter"/>
</dbReference>
<dbReference type="Proteomes" id="UP001321749">
    <property type="component" value="Unassembled WGS sequence"/>
</dbReference>
<feature type="transmembrane region" description="Helical" evidence="8">
    <location>
        <begin position="359"/>
        <end position="376"/>
    </location>
</feature>
<evidence type="ECO:0000256" key="7">
    <source>
        <dbReference type="PIRNR" id="PIRNR002744"/>
    </source>
</evidence>
<feature type="transmembrane region" description="Helical" evidence="8">
    <location>
        <begin position="382"/>
        <end position="404"/>
    </location>
</feature>
<dbReference type="Gene3D" id="1.10.4160.10">
    <property type="entry name" value="Hydantoin permease"/>
    <property type="match status" value="1"/>
</dbReference>
<evidence type="ECO:0000256" key="8">
    <source>
        <dbReference type="SAM" id="Phobius"/>
    </source>
</evidence>
<keyword evidence="10" id="KW-1185">Reference proteome</keyword>
<organism evidence="9 10">
    <name type="scientific">Cladorrhinum samala</name>
    <dbReference type="NCBI Taxonomy" id="585594"/>
    <lineage>
        <taxon>Eukaryota</taxon>
        <taxon>Fungi</taxon>
        <taxon>Dikarya</taxon>
        <taxon>Ascomycota</taxon>
        <taxon>Pezizomycotina</taxon>
        <taxon>Sordariomycetes</taxon>
        <taxon>Sordariomycetidae</taxon>
        <taxon>Sordariales</taxon>
        <taxon>Podosporaceae</taxon>
        <taxon>Cladorrhinum</taxon>
    </lineage>
</organism>
<keyword evidence="6 7" id="KW-0472">Membrane</keyword>
<keyword evidence="5 8" id="KW-1133">Transmembrane helix</keyword>
<feature type="transmembrane region" description="Helical" evidence="8">
    <location>
        <begin position="233"/>
        <end position="253"/>
    </location>
</feature>
<evidence type="ECO:0000256" key="5">
    <source>
        <dbReference type="ARBA" id="ARBA00022989"/>
    </source>
</evidence>
<feature type="transmembrane region" description="Helical" evidence="8">
    <location>
        <begin position="159"/>
        <end position="179"/>
    </location>
</feature>
<comment type="subcellular location">
    <subcellularLocation>
        <location evidence="1">Membrane</location>
        <topology evidence="1">Multi-pass membrane protein</topology>
    </subcellularLocation>
</comment>
<gene>
    <name evidence="9" type="ORF">QBC42DRAFT_228500</name>
</gene>
<evidence type="ECO:0000313" key="9">
    <source>
        <dbReference type="EMBL" id="KAK4460875.1"/>
    </source>
</evidence>
<evidence type="ECO:0000256" key="1">
    <source>
        <dbReference type="ARBA" id="ARBA00004141"/>
    </source>
</evidence>
<reference evidence="9" key="1">
    <citation type="journal article" date="2023" name="Mol. Phylogenet. Evol.">
        <title>Genome-scale phylogeny and comparative genomics of the fungal order Sordariales.</title>
        <authorList>
            <person name="Hensen N."/>
            <person name="Bonometti L."/>
            <person name="Westerberg I."/>
            <person name="Brannstrom I.O."/>
            <person name="Guillou S."/>
            <person name="Cros-Aarteil S."/>
            <person name="Calhoun S."/>
            <person name="Haridas S."/>
            <person name="Kuo A."/>
            <person name="Mondo S."/>
            <person name="Pangilinan J."/>
            <person name="Riley R."/>
            <person name="LaButti K."/>
            <person name="Andreopoulos B."/>
            <person name="Lipzen A."/>
            <person name="Chen C."/>
            <person name="Yan M."/>
            <person name="Daum C."/>
            <person name="Ng V."/>
            <person name="Clum A."/>
            <person name="Steindorff A."/>
            <person name="Ohm R.A."/>
            <person name="Martin F."/>
            <person name="Silar P."/>
            <person name="Natvig D.O."/>
            <person name="Lalanne C."/>
            <person name="Gautier V."/>
            <person name="Ament-Velasquez S.L."/>
            <person name="Kruys A."/>
            <person name="Hutchinson M.I."/>
            <person name="Powell A.J."/>
            <person name="Barry K."/>
            <person name="Miller A.N."/>
            <person name="Grigoriev I.V."/>
            <person name="Debuchy R."/>
            <person name="Gladieux P."/>
            <person name="Hiltunen Thoren M."/>
            <person name="Johannesson H."/>
        </authorList>
    </citation>
    <scope>NUCLEOTIDE SEQUENCE</scope>
    <source>
        <strain evidence="9">PSN324</strain>
    </source>
</reference>
<keyword evidence="3 7" id="KW-0813">Transport</keyword>
<proteinExistence type="inferred from homology"/>
<feature type="transmembrane region" description="Helical" evidence="8">
    <location>
        <begin position="305"/>
        <end position="332"/>
    </location>
</feature>
<evidence type="ECO:0000256" key="2">
    <source>
        <dbReference type="ARBA" id="ARBA00008974"/>
    </source>
</evidence>
<dbReference type="GO" id="GO:0005886">
    <property type="term" value="C:plasma membrane"/>
    <property type="evidence" value="ECO:0007669"/>
    <property type="project" value="TreeGrafter"/>
</dbReference>
<evidence type="ECO:0000313" key="10">
    <source>
        <dbReference type="Proteomes" id="UP001321749"/>
    </source>
</evidence>
<comment type="similarity">
    <text evidence="2 7">Belongs to the purine-cytosine permease (2.A.39) family.</text>
</comment>
<dbReference type="InterPro" id="IPR026030">
    <property type="entry name" value="Pur-cyt_permease_Fcy2/21/22"/>
</dbReference>
<keyword evidence="4 8" id="KW-0812">Transmembrane</keyword>
<feature type="transmembrane region" description="Helical" evidence="8">
    <location>
        <begin position="85"/>
        <end position="108"/>
    </location>
</feature>
<protein>
    <submittedName>
        <fullName evidence="9">Uncharacterized protein</fullName>
    </submittedName>
</protein>
<dbReference type="EMBL" id="MU865002">
    <property type="protein sequence ID" value="KAK4460875.1"/>
    <property type="molecule type" value="Genomic_DNA"/>
</dbReference>
<sequence>MTSTDLEKQAPAAIIDVAATTKSIGNASDNDEASGGSARGISILSTFKRINDFLERLHGFESRGITRVPPEERNPPSLLADFQVFVIWFSANVSVNNLTAGLLGPLVFQLGFLDSALCAVFGALLGSASTAYMSIWGPISGNRTMVVCRYFMGYYPSKIPTLLNIILMVGYVTLSFIIAGQMLSAVSGGTLSISVGIVLAVLFVLVGCAGPYFDASSESRGDTPAAIAANRLSFLSLCLYVPGSWAAAASDYYVYYPETTSRLKVFLLTFFGLWASFTLVYMLGIGLATGVANHEAWAEANNVSIGALVVAGFAPLGGFGSFCAVIVTLGVIANSIPGTYSAALGFQVLGRWFKPVPRWLWSTLINVLTLVLALAGRENLVVIFQNFLALMGYWIEFMIFIVGLEHVVFRRTIGFDWSRWEDKSYLPIGLAAFAAFLFGWVGAILGMYQALYTGPLAKLSGNSDVGVWVGCGFALVTFVPLRWLELRFIGR</sequence>
<feature type="transmembrane region" description="Helical" evidence="8">
    <location>
        <begin position="265"/>
        <end position="285"/>
    </location>
</feature>
<dbReference type="PANTHER" id="PTHR31806:SF8">
    <property type="entry name" value="TRANSPORTER, PUTATIVE (AFU_ORTHOLOGUE AFUA_2G03000)-RELATED"/>
    <property type="match status" value="1"/>
</dbReference>
<feature type="transmembrane region" description="Helical" evidence="8">
    <location>
        <begin position="425"/>
        <end position="445"/>
    </location>
</feature>
<dbReference type="PANTHER" id="PTHR31806">
    <property type="entry name" value="PURINE-CYTOSINE PERMEASE FCY2-RELATED"/>
    <property type="match status" value="1"/>
</dbReference>
<dbReference type="GO" id="GO:0022857">
    <property type="term" value="F:transmembrane transporter activity"/>
    <property type="evidence" value="ECO:0007669"/>
    <property type="project" value="InterPro"/>
</dbReference>
<accession>A0AAV9HLC5</accession>
<feature type="transmembrane region" description="Helical" evidence="8">
    <location>
        <begin position="465"/>
        <end position="484"/>
    </location>
</feature>
<feature type="transmembrane region" description="Helical" evidence="8">
    <location>
        <begin position="115"/>
        <end position="139"/>
    </location>
</feature>
<evidence type="ECO:0000256" key="6">
    <source>
        <dbReference type="ARBA" id="ARBA00023136"/>
    </source>
</evidence>
<name>A0AAV9HLC5_9PEZI</name>